<dbReference type="RefSeq" id="WP_006036400.1">
    <property type="nucleotide sequence ID" value="NZ_AEDD01000001.1"/>
</dbReference>
<keyword evidence="1" id="KW-0812">Transmembrane</keyword>
<organism evidence="2 3">
    <name type="scientific">Paenibacillus curdlanolyticus YK9</name>
    <dbReference type="NCBI Taxonomy" id="717606"/>
    <lineage>
        <taxon>Bacteria</taxon>
        <taxon>Bacillati</taxon>
        <taxon>Bacillota</taxon>
        <taxon>Bacilli</taxon>
        <taxon>Bacillales</taxon>
        <taxon>Paenibacillaceae</taxon>
        <taxon>Paenibacillus</taxon>
    </lineage>
</organism>
<evidence type="ECO:0000313" key="2">
    <source>
        <dbReference type="EMBL" id="EFM12872.1"/>
    </source>
</evidence>
<name>E0I3K8_9BACL</name>
<protein>
    <submittedName>
        <fullName evidence="2">Uncharacterized protein</fullName>
    </submittedName>
</protein>
<dbReference type="STRING" id="717606.PaecuDRAFT_0383"/>
<dbReference type="eggNOG" id="ENOG5030VRM">
    <property type="taxonomic scope" value="Bacteria"/>
</dbReference>
<keyword evidence="3" id="KW-1185">Reference proteome</keyword>
<evidence type="ECO:0000313" key="3">
    <source>
        <dbReference type="Proteomes" id="UP000005387"/>
    </source>
</evidence>
<dbReference type="Proteomes" id="UP000005387">
    <property type="component" value="Unassembled WGS sequence"/>
</dbReference>
<keyword evidence="1" id="KW-0472">Membrane</keyword>
<dbReference type="EMBL" id="AEDD01000001">
    <property type="protein sequence ID" value="EFM12872.1"/>
    <property type="molecule type" value="Genomic_DNA"/>
</dbReference>
<sequence>MAAEYANLVVWLIGLFGIVGIVLVNVARFVNKDSLAYDEAFVWRRRLPKEARPKRNG</sequence>
<evidence type="ECO:0000256" key="1">
    <source>
        <dbReference type="SAM" id="Phobius"/>
    </source>
</evidence>
<reference evidence="2 3" key="1">
    <citation type="submission" date="2010-07" db="EMBL/GenBank/DDBJ databases">
        <title>The draft genome of Paenibacillus curdlanolyticus YK9.</title>
        <authorList>
            <consortium name="US DOE Joint Genome Institute (JGI-PGF)"/>
            <person name="Lucas S."/>
            <person name="Copeland A."/>
            <person name="Lapidus A."/>
            <person name="Cheng J.-F."/>
            <person name="Bruce D."/>
            <person name="Goodwin L."/>
            <person name="Pitluck S."/>
            <person name="Land M.L."/>
            <person name="Hauser L."/>
            <person name="Chang Y.-J."/>
            <person name="Jeffries C."/>
            <person name="Anderson I.J."/>
            <person name="Johnson E."/>
            <person name="Loganathan U."/>
            <person name="Mulhopadhyay B."/>
            <person name="Kyrpides N."/>
            <person name="Woyke T.J."/>
        </authorList>
    </citation>
    <scope>NUCLEOTIDE SEQUENCE [LARGE SCALE GENOMIC DNA]</scope>
    <source>
        <strain evidence="2 3">YK9</strain>
    </source>
</reference>
<proteinExistence type="predicted"/>
<feature type="transmembrane region" description="Helical" evidence="1">
    <location>
        <begin position="6"/>
        <end position="27"/>
    </location>
</feature>
<accession>E0I3K8</accession>
<dbReference type="AlphaFoldDB" id="E0I3K8"/>
<keyword evidence="1" id="KW-1133">Transmembrane helix</keyword>
<gene>
    <name evidence="2" type="ORF">PaecuDRAFT_0383</name>
</gene>